<dbReference type="EMBL" id="JBHSDU010000015">
    <property type="protein sequence ID" value="MFC4313628.1"/>
    <property type="molecule type" value="Genomic_DNA"/>
</dbReference>
<comment type="caution">
    <text evidence="2">The sequence shown here is derived from an EMBL/GenBank/DDBJ whole genome shotgun (WGS) entry which is preliminary data.</text>
</comment>
<reference evidence="3" key="1">
    <citation type="journal article" date="2019" name="Int. J. Syst. Evol. Microbiol.">
        <title>The Global Catalogue of Microorganisms (GCM) 10K type strain sequencing project: providing services to taxonomists for standard genome sequencing and annotation.</title>
        <authorList>
            <consortium name="The Broad Institute Genomics Platform"/>
            <consortium name="The Broad Institute Genome Sequencing Center for Infectious Disease"/>
            <person name="Wu L."/>
            <person name="Ma J."/>
        </authorList>
    </citation>
    <scope>NUCLEOTIDE SEQUENCE [LARGE SCALE GENOMIC DNA]</scope>
    <source>
        <strain evidence="3">CGMCC 1.10759</strain>
    </source>
</reference>
<keyword evidence="1" id="KW-0472">Membrane</keyword>
<name>A0ABV8T3Y7_9GAMM</name>
<dbReference type="PANTHER" id="PTHR34219:SF6">
    <property type="entry name" value="BLR3280 PROTEIN"/>
    <property type="match status" value="1"/>
</dbReference>
<dbReference type="InterPro" id="IPR005625">
    <property type="entry name" value="PepSY-ass_TM"/>
</dbReference>
<evidence type="ECO:0000256" key="1">
    <source>
        <dbReference type="SAM" id="Phobius"/>
    </source>
</evidence>
<feature type="transmembrane region" description="Helical" evidence="1">
    <location>
        <begin position="12"/>
        <end position="35"/>
    </location>
</feature>
<feature type="transmembrane region" description="Helical" evidence="1">
    <location>
        <begin position="487"/>
        <end position="511"/>
    </location>
</feature>
<protein>
    <submittedName>
        <fullName evidence="2">PepSY domain-containing protein</fullName>
    </submittedName>
</protein>
<keyword evidence="1" id="KW-1133">Transmembrane helix</keyword>
<dbReference type="PANTHER" id="PTHR34219">
    <property type="entry name" value="IRON-REGULATED INNER MEMBRANE PROTEIN-RELATED"/>
    <property type="match status" value="1"/>
</dbReference>
<dbReference type="Proteomes" id="UP001595904">
    <property type="component" value="Unassembled WGS sequence"/>
</dbReference>
<accession>A0ABV8T3Y7</accession>
<organism evidence="2 3">
    <name type="scientific">Steroidobacter flavus</name>
    <dbReference type="NCBI Taxonomy" id="1842136"/>
    <lineage>
        <taxon>Bacteria</taxon>
        <taxon>Pseudomonadati</taxon>
        <taxon>Pseudomonadota</taxon>
        <taxon>Gammaproteobacteria</taxon>
        <taxon>Steroidobacterales</taxon>
        <taxon>Steroidobacteraceae</taxon>
        <taxon>Steroidobacter</taxon>
    </lineage>
</organism>
<keyword evidence="1" id="KW-0812">Transmembrane</keyword>
<proteinExistence type="predicted"/>
<evidence type="ECO:0000313" key="3">
    <source>
        <dbReference type="Proteomes" id="UP001595904"/>
    </source>
</evidence>
<feature type="transmembrane region" description="Helical" evidence="1">
    <location>
        <begin position="289"/>
        <end position="312"/>
    </location>
</feature>
<dbReference type="Pfam" id="PF03929">
    <property type="entry name" value="PepSY_TM"/>
    <property type="match status" value="1"/>
</dbReference>
<sequence length="531" mass="59786">MSFKRQLFLFHRWAGIVLCLFFALWFVSGIFMMYVEFPQLSKPERLAGARLLNFSAATLTPADALTKLQWKDFTRAATPSTLKKIAVADPEQPAAPRSIRLAMIAERPAYVIHADNGAQPRVVFADNGEVLRDVSTKAAEEAVTGFVQRSAASLGKFAAPFEGSSIAFDGTVQTDQWTVSAALNDHRPLLKFAINDGDGTVLYVSSTTGEVVRDTHSTERVLNYFAAVTHWLYPTFVRKYPEFWEWMVDILSGIGVVLAITGLWIGWLRWNRRAKPGKPQVPYKGLMRWHYFTGIIFGALTVTWVFSGLLSMNPLNLNPPRRAQADQQLIYTGKSLTVGDFEVPSQGFGALAVEADLVHYAGQPFYRVADRDGSIRMVAGSAAATTLPDAEAMLARAPTLIPDASLVEATVLTAYDNYYYSRHPERGERPLPIIRVRFDDERHTWFHLDPLTGQILDRSTRTHRVYRWLYNGLHSFDIWWLWQRRPLWDICVIVFSLGGLLLSVIGVVIGWRRLRYEPRRRAASSAAVSPC</sequence>
<gene>
    <name evidence="2" type="ORF">ACFPN2_31430</name>
</gene>
<feature type="transmembrane region" description="Helical" evidence="1">
    <location>
        <begin position="246"/>
        <end position="269"/>
    </location>
</feature>
<dbReference type="RefSeq" id="WP_380604113.1">
    <property type="nucleotide sequence ID" value="NZ_JBHSDU010000015.1"/>
</dbReference>
<evidence type="ECO:0000313" key="2">
    <source>
        <dbReference type="EMBL" id="MFC4313628.1"/>
    </source>
</evidence>
<keyword evidence="3" id="KW-1185">Reference proteome</keyword>